<comment type="caution">
    <text evidence="10">The sequence shown here is derived from an EMBL/GenBank/DDBJ whole genome shotgun (WGS) entry which is preliminary data.</text>
</comment>
<dbReference type="GO" id="GO:0035091">
    <property type="term" value="F:phosphatidylinositol binding"/>
    <property type="evidence" value="ECO:0007669"/>
    <property type="project" value="InterPro"/>
</dbReference>
<gene>
    <name evidence="10" type="ORF">DAPK24_025760</name>
</gene>
<keyword evidence="11" id="KW-1185">Reference proteome</keyword>
<dbReference type="GO" id="GO:0043130">
    <property type="term" value="F:ubiquitin binding"/>
    <property type="evidence" value="ECO:0007669"/>
    <property type="project" value="InterPro"/>
</dbReference>
<dbReference type="Gene3D" id="1.25.40.90">
    <property type="match status" value="1"/>
</dbReference>
<dbReference type="Pfam" id="PF00018">
    <property type="entry name" value="SH3_1"/>
    <property type="match status" value="1"/>
</dbReference>
<dbReference type="PANTHER" id="PTHR45929">
    <property type="entry name" value="JAK PATHWAY SIGNAL TRANSDUCTION ADAPTOR MOLECULE"/>
    <property type="match status" value="1"/>
</dbReference>
<keyword evidence="5 7" id="KW-0728">SH3 domain</keyword>
<dbReference type="GO" id="GO:0043328">
    <property type="term" value="P:protein transport to vacuole involved in ubiquitin-dependent protein catabolic process via the multivesicular body sorting pathway"/>
    <property type="evidence" value="ECO:0007669"/>
    <property type="project" value="TreeGrafter"/>
</dbReference>
<dbReference type="PROSITE" id="PS50002">
    <property type="entry name" value="SH3"/>
    <property type="match status" value="1"/>
</dbReference>
<dbReference type="PANTHER" id="PTHR45929:SF3">
    <property type="entry name" value="JAK PATHWAY SIGNAL TRANSDUCTION ADAPTOR MOLECULE"/>
    <property type="match status" value="1"/>
</dbReference>
<reference evidence="10 11" key="1">
    <citation type="journal article" date="2023" name="Elife">
        <title>Identification of key yeast species and microbe-microbe interactions impacting larval growth of Drosophila in the wild.</title>
        <authorList>
            <person name="Mure A."/>
            <person name="Sugiura Y."/>
            <person name="Maeda R."/>
            <person name="Honda K."/>
            <person name="Sakurai N."/>
            <person name="Takahashi Y."/>
            <person name="Watada M."/>
            <person name="Katoh T."/>
            <person name="Gotoh A."/>
            <person name="Gotoh Y."/>
            <person name="Taniguchi I."/>
            <person name="Nakamura K."/>
            <person name="Hayashi T."/>
            <person name="Katayama T."/>
            <person name="Uemura T."/>
            <person name="Hattori Y."/>
        </authorList>
    </citation>
    <scope>NUCLEOTIDE SEQUENCE [LARGE SCALE GENOMIC DNA]</scope>
    <source>
        <strain evidence="10 11">PK-24</strain>
    </source>
</reference>
<evidence type="ECO:0000256" key="3">
    <source>
        <dbReference type="ARBA" id="ARBA00017923"/>
    </source>
</evidence>
<name>A0AAV5R5X2_PICKL</name>
<dbReference type="AlphaFoldDB" id="A0AAV5R5X2"/>
<organism evidence="10 11">
    <name type="scientific">Pichia kluyveri</name>
    <name type="common">Yeast</name>
    <dbReference type="NCBI Taxonomy" id="36015"/>
    <lineage>
        <taxon>Eukaryota</taxon>
        <taxon>Fungi</taxon>
        <taxon>Dikarya</taxon>
        <taxon>Ascomycota</taxon>
        <taxon>Saccharomycotina</taxon>
        <taxon>Pichiomycetes</taxon>
        <taxon>Pichiales</taxon>
        <taxon>Pichiaceae</taxon>
        <taxon>Pichia</taxon>
    </lineage>
</organism>
<dbReference type="PROSITE" id="PS50179">
    <property type="entry name" value="VHS"/>
    <property type="match status" value="1"/>
</dbReference>
<evidence type="ECO:0000313" key="11">
    <source>
        <dbReference type="Proteomes" id="UP001378960"/>
    </source>
</evidence>
<dbReference type="InterPro" id="IPR001452">
    <property type="entry name" value="SH3_domain"/>
</dbReference>
<evidence type="ECO:0000256" key="2">
    <source>
        <dbReference type="ARBA" id="ARBA00009666"/>
    </source>
</evidence>
<feature type="domain" description="SH3" evidence="8">
    <location>
        <begin position="221"/>
        <end position="280"/>
    </location>
</feature>
<sequence>MSIESLVDSITSPNLQDDDYGSLLDLVELVNSNPSENVQSVLRLLKVKLQSSNANILLRSITLLDFLAENCGAMMKAQIANSSFINDNLLPIINDNLIHLSVKESLITEFYKLSKSFQNDESLSIVKITFNNLKLKYPDLCNNAIIKIDGKNAITTTTTTTNNNNPTTTTDDDIELKKAIELSLRDSSIRAPISAQSSSPQLQNNDNTAILQSHLLEEDISKPDKVIALYDLSSDDEDTLSFKKDDIIIIVEEINNDWLRGCLHGRAGLVPTNYIKKLPKINNNDLKNLINSLNDSFDIETTLSQLMDLNKKVKSSNLSSQQFESNLLKNNFPNKIQKIESIKDNLSKIIELHKLKLLELQSLQSNIDNSLQIYQNLISNSNPLNNNTTNNTNTNYPDISSLSINSSNMINGMNSPNMGMPMGMNQISPQLQQPQLQPQLQPQMQPQMPTTTGSANYLMKYQQQQHPWAPT</sequence>
<accession>A0AAV5R5X2</accession>
<evidence type="ECO:0000259" key="9">
    <source>
        <dbReference type="PROSITE" id="PS50179"/>
    </source>
</evidence>
<evidence type="ECO:0000256" key="6">
    <source>
        <dbReference type="ARBA" id="ARBA00022753"/>
    </source>
</evidence>
<evidence type="ECO:0000256" key="7">
    <source>
        <dbReference type="PROSITE-ProRule" id="PRU00192"/>
    </source>
</evidence>
<evidence type="ECO:0000259" key="8">
    <source>
        <dbReference type="PROSITE" id="PS50002"/>
    </source>
</evidence>
<dbReference type="InterPro" id="IPR002014">
    <property type="entry name" value="VHS_dom"/>
</dbReference>
<dbReference type="InterPro" id="IPR036028">
    <property type="entry name" value="SH3-like_dom_sf"/>
</dbReference>
<dbReference type="SUPFAM" id="SSF50044">
    <property type="entry name" value="SH3-domain"/>
    <property type="match status" value="1"/>
</dbReference>
<dbReference type="PRINTS" id="PR00452">
    <property type="entry name" value="SH3DOMAIN"/>
</dbReference>
<comment type="similarity">
    <text evidence="2">Belongs to the STAM family.</text>
</comment>
<dbReference type="SMART" id="SM00326">
    <property type="entry name" value="SH3"/>
    <property type="match status" value="1"/>
</dbReference>
<protein>
    <recommendedName>
        <fullName evidence="3">Class E vacuolar protein-sorting machinery protein HSE1</fullName>
    </recommendedName>
    <alternativeName>
        <fullName evidence="4">Class E vacuolar protein-sorting machinery protein hse1</fullName>
    </alternativeName>
</protein>
<dbReference type="SUPFAM" id="SSF48464">
    <property type="entry name" value="ENTH/VHS domain"/>
    <property type="match status" value="1"/>
</dbReference>
<dbReference type="EMBL" id="BTGB01000003">
    <property type="protein sequence ID" value="GMM46001.1"/>
    <property type="molecule type" value="Genomic_DNA"/>
</dbReference>
<evidence type="ECO:0000256" key="5">
    <source>
        <dbReference type="ARBA" id="ARBA00022443"/>
    </source>
</evidence>
<dbReference type="CDD" id="cd16978">
    <property type="entry name" value="VHS_HSE1"/>
    <property type="match status" value="1"/>
</dbReference>
<proteinExistence type="inferred from homology"/>
<dbReference type="InterPro" id="IPR050670">
    <property type="entry name" value="STAM"/>
</dbReference>
<feature type="domain" description="VHS" evidence="9">
    <location>
        <begin position="10"/>
        <end position="136"/>
    </location>
</feature>
<dbReference type="Gene3D" id="2.30.30.40">
    <property type="entry name" value="SH3 Domains"/>
    <property type="match status" value="1"/>
</dbReference>
<dbReference type="GO" id="GO:0010008">
    <property type="term" value="C:endosome membrane"/>
    <property type="evidence" value="ECO:0007669"/>
    <property type="project" value="UniProtKB-SubCell"/>
</dbReference>
<evidence type="ECO:0000313" key="10">
    <source>
        <dbReference type="EMBL" id="GMM46001.1"/>
    </source>
</evidence>
<evidence type="ECO:0000256" key="4">
    <source>
        <dbReference type="ARBA" id="ARBA00018978"/>
    </source>
</evidence>
<keyword evidence="6" id="KW-0967">Endosome</keyword>
<comment type="subcellular location">
    <subcellularLocation>
        <location evidence="1">Endosome membrane</location>
        <topology evidence="1">Peripheral membrane protein</topology>
        <orientation evidence="1">Cytoplasmic side</orientation>
    </subcellularLocation>
</comment>
<dbReference type="InterPro" id="IPR008942">
    <property type="entry name" value="ENTH_VHS"/>
</dbReference>
<dbReference type="GO" id="GO:0033565">
    <property type="term" value="C:ESCRT-0 complex"/>
    <property type="evidence" value="ECO:0007669"/>
    <property type="project" value="TreeGrafter"/>
</dbReference>
<evidence type="ECO:0000256" key="1">
    <source>
        <dbReference type="ARBA" id="ARBA00004125"/>
    </source>
</evidence>
<dbReference type="SMART" id="SM00288">
    <property type="entry name" value="VHS"/>
    <property type="match status" value="1"/>
</dbReference>
<dbReference type="Proteomes" id="UP001378960">
    <property type="component" value="Unassembled WGS sequence"/>
</dbReference>
<dbReference type="Pfam" id="PF00790">
    <property type="entry name" value="VHS"/>
    <property type="match status" value="1"/>
</dbReference>